<dbReference type="Pfam" id="PF05656">
    <property type="entry name" value="DUF805"/>
    <property type="match status" value="1"/>
</dbReference>
<feature type="transmembrane region" description="Helical" evidence="1">
    <location>
        <begin position="52"/>
        <end position="70"/>
    </location>
</feature>
<evidence type="ECO:0000313" key="2">
    <source>
        <dbReference type="EMBL" id="AOH39609.1"/>
    </source>
</evidence>
<dbReference type="KEGG" id="dpn:BCB69_01995"/>
<dbReference type="PANTHER" id="PTHR34980">
    <property type="entry name" value="INNER MEMBRANE PROTEIN-RELATED-RELATED"/>
    <property type="match status" value="1"/>
</dbReference>
<feature type="transmembrane region" description="Helical" evidence="1">
    <location>
        <begin position="76"/>
        <end position="96"/>
    </location>
</feature>
<reference evidence="3 5" key="3">
    <citation type="submission" date="2018-08" db="EMBL/GenBank/DDBJ databases">
        <title>Draft genome sequence of Dialister pneumosintes KCOM 1685.</title>
        <authorList>
            <person name="Kook J.-K."/>
            <person name="Park S.-N."/>
            <person name="Lim Y.K."/>
        </authorList>
    </citation>
    <scope>NUCLEOTIDE SEQUENCE [LARGE SCALE GENOMIC DNA]</scope>
    <source>
        <strain evidence="3 5">KCOM 1685</strain>
    </source>
</reference>
<reference evidence="2" key="1">
    <citation type="submission" date="2016-08" db="EMBL/GenBank/DDBJ databases">
        <authorList>
            <person name="Seilhamer J.J."/>
        </authorList>
    </citation>
    <scope>NUCLEOTIDE SEQUENCE [LARGE SCALE GENOMIC DNA]</scope>
    <source>
        <strain evidence="2">F0677</strain>
    </source>
</reference>
<keyword evidence="1" id="KW-0472">Membrane</keyword>
<dbReference type="EMBL" id="CP017037">
    <property type="protein sequence ID" value="AOH39609.1"/>
    <property type="molecule type" value="Genomic_DNA"/>
</dbReference>
<dbReference type="Proteomes" id="UP000094757">
    <property type="component" value="Chromosome"/>
</dbReference>
<dbReference type="OrthoDB" id="9812349at2"/>
<dbReference type="Proteomes" id="UP000266262">
    <property type="component" value="Unassembled WGS sequence"/>
</dbReference>
<dbReference type="InterPro" id="IPR008523">
    <property type="entry name" value="DUF805"/>
</dbReference>
<dbReference type="EMBL" id="QWKU01000001">
    <property type="protein sequence ID" value="RID95050.1"/>
    <property type="molecule type" value="Genomic_DNA"/>
</dbReference>
<keyword evidence="1" id="KW-1133">Transmembrane helix</keyword>
<dbReference type="GO" id="GO:0005886">
    <property type="term" value="C:plasma membrane"/>
    <property type="evidence" value="ECO:0007669"/>
    <property type="project" value="TreeGrafter"/>
</dbReference>
<protein>
    <submittedName>
        <fullName evidence="3">DUF805 domain-containing protein</fullName>
    </submittedName>
</protein>
<gene>
    <name evidence="2" type="ORF">BCB69_01995</name>
    <name evidence="3" type="ORF">DX915_01200</name>
</gene>
<dbReference type="STRING" id="39950.BCB69_01995"/>
<name>A0A1B3WF73_9FIRM</name>
<keyword evidence="5" id="KW-1185">Reference proteome</keyword>
<feature type="transmembrane region" description="Helical" evidence="1">
    <location>
        <begin position="25"/>
        <end position="43"/>
    </location>
</feature>
<evidence type="ECO:0000313" key="5">
    <source>
        <dbReference type="Proteomes" id="UP000266262"/>
    </source>
</evidence>
<evidence type="ECO:0000256" key="1">
    <source>
        <dbReference type="SAM" id="Phobius"/>
    </source>
</evidence>
<dbReference type="PANTHER" id="PTHR34980:SF2">
    <property type="entry name" value="INNER MEMBRANE PROTEIN YHAH-RELATED"/>
    <property type="match status" value="1"/>
</dbReference>
<accession>A0A1B3WF73</accession>
<organism evidence="2 4">
    <name type="scientific">Dialister pneumosintes</name>
    <dbReference type="NCBI Taxonomy" id="39950"/>
    <lineage>
        <taxon>Bacteria</taxon>
        <taxon>Bacillati</taxon>
        <taxon>Bacillota</taxon>
        <taxon>Negativicutes</taxon>
        <taxon>Veillonellales</taxon>
        <taxon>Veillonellaceae</taxon>
        <taxon>Dialister</taxon>
    </lineage>
</organism>
<sequence length="112" mass="13019">MTWALQRVLKENYANFSGRASRSEYWYFLLVNILVTFIITLLFGESGIISKIYTLIIFIPSLAVSIRRLHDIDKSGWWVCLGFVPLLNLILLYWACKESTVGENRFGEEPLR</sequence>
<keyword evidence="1" id="KW-0812">Transmembrane</keyword>
<evidence type="ECO:0000313" key="4">
    <source>
        <dbReference type="Proteomes" id="UP000094757"/>
    </source>
</evidence>
<dbReference type="AlphaFoldDB" id="A0A1B3WF73"/>
<proteinExistence type="predicted"/>
<evidence type="ECO:0000313" key="3">
    <source>
        <dbReference type="EMBL" id="RID95050.1"/>
    </source>
</evidence>
<reference evidence="4" key="2">
    <citation type="submission" date="2016-08" db="EMBL/GenBank/DDBJ databases">
        <authorList>
            <person name="Holder M.E."/>
            <person name="Ajami N.J."/>
            <person name="Petrosino J.F."/>
        </authorList>
    </citation>
    <scope>NUCLEOTIDE SEQUENCE [LARGE SCALE GENOMIC DNA]</scope>
    <source>
        <strain evidence="4">F0677</strain>
    </source>
</reference>